<keyword evidence="4" id="KW-1185">Reference proteome</keyword>
<dbReference type="PRINTS" id="PR00813">
    <property type="entry name" value="BCTERIALGSPG"/>
</dbReference>
<protein>
    <submittedName>
        <fullName evidence="3">Prepilin-type N-terminal cleavage/methylation domain-containing protein</fullName>
    </submittedName>
</protein>
<dbReference type="InterPro" id="IPR031982">
    <property type="entry name" value="PilE-like"/>
</dbReference>
<organism evidence="3 4">
    <name type="scientific">Aquincola tertiaricarbonis</name>
    <dbReference type="NCBI Taxonomy" id="391953"/>
    <lineage>
        <taxon>Bacteria</taxon>
        <taxon>Pseudomonadati</taxon>
        <taxon>Pseudomonadota</taxon>
        <taxon>Betaproteobacteria</taxon>
        <taxon>Burkholderiales</taxon>
        <taxon>Sphaerotilaceae</taxon>
        <taxon>Aquincola</taxon>
    </lineage>
</organism>
<gene>
    <name evidence="3" type="ORF">MW290_08915</name>
</gene>
<keyword evidence="1" id="KW-0488">Methylation</keyword>
<keyword evidence="2" id="KW-1133">Transmembrane helix</keyword>
<dbReference type="SUPFAM" id="SSF54523">
    <property type="entry name" value="Pili subunits"/>
    <property type="match status" value="1"/>
</dbReference>
<feature type="transmembrane region" description="Helical" evidence="2">
    <location>
        <begin position="12"/>
        <end position="35"/>
    </location>
</feature>
<keyword evidence="2" id="KW-0812">Transmembrane</keyword>
<evidence type="ECO:0000256" key="1">
    <source>
        <dbReference type="ARBA" id="ARBA00022481"/>
    </source>
</evidence>
<sequence length="143" mass="15069">MAPLSHRHTHGFTLIEMLVAIVIVAILAAIALPAFTESVRKGRRADAVALLTGLQLAQERFRANNPAYANNVSQLPGTPTTTEHYEATVVSASASSYQLKATARTASPQNDDGACKVMSLTMTTGGNVVYAGVADTAAPCWVR</sequence>
<name>A0ABY4S0S1_AQUTE</name>
<dbReference type="InterPro" id="IPR045584">
    <property type="entry name" value="Pilin-like"/>
</dbReference>
<dbReference type="Gene3D" id="3.30.700.10">
    <property type="entry name" value="Glycoprotein, Type 4 Pilin"/>
    <property type="match status" value="1"/>
</dbReference>
<reference evidence="3" key="1">
    <citation type="submission" date="2022-05" db="EMBL/GenBank/DDBJ databases">
        <title>An RpoN-dependent PEP-CTERM gene is involved in floc formation of an Aquincola tertiaricarbonis strain.</title>
        <authorList>
            <person name="Qiu D."/>
            <person name="Xia M."/>
        </authorList>
    </citation>
    <scope>NUCLEOTIDE SEQUENCE</scope>
    <source>
        <strain evidence="3">RN12</strain>
    </source>
</reference>
<dbReference type="NCBIfam" id="TIGR02532">
    <property type="entry name" value="IV_pilin_GFxxxE"/>
    <property type="match status" value="1"/>
</dbReference>
<dbReference type="Proteomes" id="UP001056201">
    <property type="component" value="Chromosome 1"/>
</dbReference>
<keyword evidence="2" id="KW-0472">Membrane</keyword>
<evidence type="ECO:0000313" key="3">
    <source>
        <dbReference type="EMBL" id="URI06054.1"/>
    </source>
</evidence>
<accession>A0ABY4S0S1</accession>
<dbReference type="PANTHER" id="PTHR30093">
    <property type="entry name" value="GENERAL SECRETION PATHWAY PROTEIN G"/>
    <property type="match status" value="1"/>
</dbReference>
<dbReference type="InterPro" id="IPR000983">
    <property type="entry name" value="Bac_GSPG_pilin"/>
</dbReference>
<dbReference type="Pfam" id="PF16732">
    <property type="entry name" value="ComP_DUS"/>
    <property type="match status" value="1"/>
</dbReference>
<dbReference type="RefSeq" id="WP_250194319.1">
    <property type="nucleotide sequence ID" value="NZ_CP097635.1"/>
</dbReference>
<evidence type="ECO:0000313" key="4">
    <source>
        <dbReference type="Proteomes" id="UP001056201"/>
    </source>
</evidence>
<proteinExistence type="predicted"/>
<evidence type="ECO:0000256" key="2">
    <source>
        <dbReference type="SAM" id="Phobius"/>
    </source>
</evidence>
<dbReference type="EMBL" id="CP097635">
    <property type="protein sequence ID" value="URI06054.1"/>
    <property type="molecule type" value="Genomic_DNA"/>
</dbReference>
<dbReference type="PROSITE" id="PS00409">
    <property type="entry name" value="PROKAR_NTER_METHYL"/>
    <property type="match status" value="1"/>
</dbReference>
<dbReference type="InterPro" id="IPR012902">
    <property type="entry name" value="N_methyl_site"/>
</dbReference>
<dbReference type="Pfam" id="PF07963">
    <property type="entry name" value="N_methyl"/>
    <property type="match status" value="1"/>
</dbReference>